<dbReference type="GO" id="GO:0000978">
    <property type="term" value="F:RNA polymerase II cis-regulatory region sequence-specific DNA binding"/>
    <property type="evidence" value="ECO:0007669"/>
    <property type="project" value="TreeGrafter"/>
</dbReference>
<dbReference type="InterPro" id="IPR026607">
    <property type="entry name" value="DMRT"/>
</dbReference>
<dbReference type="GO" id="GO:0000981">
    <property type="term" value="F:DNA-binding transcription factor activity, RNA polymerase II-specific"/>
    <property type="evidence" value="ECO:0007669"/>
    <property type="project" value="TreeGrafter"/>
</dbReference>
<evidence type="ECO:0000256" key="5">
    <source>
        <dbReference type="PROSITE-ProRule" id="PRU00070"/>
    </source>
</evidence>
<comment type="caution">
    <text evidence="8">The sequence shown here is derived from an EMBL/GenBank/DDBJ whole genome shotgun (WGS) entry which is preliminary data.</text>
</comment>
<evidence type="ECO:0000256" key="2">
    <source>
        <dbReference type="ARBA" id="ARBA00022833"/>
    </source>
</evidence>
<keyword evidence="3 5" id="KW-0238">DNA-binding</keyword>
<evidence type="ECO:0000313" key="9">
    <source>
        <dbReference type="Proteomes" id="UP000186922"/>
    </source>
</evidence>
<feature type="compositionally biased region" description="Polar residues" evidence="6">
    <location>
        <begin position="1"/>
        <end position="10"/>
    </location>
</feature>
<sequence>MSTCRGSSTESDTDIKSPTRKLNGKLAATSRRNLRTPKCARCRNHGVVSCLKGHKRFCRWRDCQCASCLLVVERQRVMAAQVALRRQQAPSSSQGDKLADEVRISKLRSAEEILQQRRTLHRALKQQAQSSVSRPAHASYRNRMLRAAAHQSTPYGPGSYPSTYLVEHYLNETLRRRRQGLMDKQPEPATASQSQVSLPYSSSFLPLSVPLVCNPFYLSNLQENLYRSVTRSPVEIKVESQSELGSQSSVACDGPKSAFTPVRQQDTIQSKRFEASSRSGDVCKKTGFSILDILA</sequence>
<keyword evidence="9" id="KW-1185">Reference proteome</keyword>
<dbReference type="GO" id="GO:0046872">
    <property type="term" value="F:metal ion binding"/>
    <property type="evidence" value="ECO:0007669"/>
    <property type="project" value="UniProtKB-KW"/>
</dbReference>
<dbReference type="PROSITE" id="PS40000">
    <property type="entry name" value="DM_1"/>
    <property type="match status" value="1"/>
</dbReference>
<protein>
    <recommendedName>
        <fullName evidence="7">DM domain-containing protein</fullName>
    </recommendedName>
</protein>
<dbReference type="PANTHER" id="PTHR12322">
    <property type="entry name" value="DOUBLESEX AND MAB-3 RELATED TRANSCRIPTION FACTOR DMRT"/>
    <property type="match status" value="1"/>
</dbReference>
<dbReference type="SMART" id="SM00301">
    <property type="entry name" value="DM"/>
    <property type="match status" value="1"/>
</dbReference>
<dbReference type="Pfam" id="PF00751">
    <property type="entry name" value="DM"/>
    <property type="match status" value="1"/>
</dbReference>
<dbReference type="AlphaFoldDB" id="A0A1D1W7K6"/>
<proteinExistence type="predicted"/>
<dbReference type="Proteomes" id="UP000186922">
    <property type="component" value="Unassembled WGS sequence"/>
</dbReference>
<evidence type="ECO:0000256" key="4">
    <source>
        <dbReference type="ARBA" id="ARBA00023242"/>
    </source>
</evidence>
<gene>
    <name evidence="8" type="primary">RvY_18519-1</name>
    <name evidence="8" type="synonym">RvY_18519.1</name>
    <name evidence="8" type="ORF">RvY_18519</name>
</gene>
<dbReference type="FunFam" id="4.10.1040.10:FF:000001">
    <property type="entry name" value="doublesex- and mab-3-related transcription factor 1"/>
    <property type="match status" value="1"/>
</dbReference>
<organism evidence="8 9">
    <name type="scientific">Ramazzottius varieornatus</name>
    <name type="common">Water bear</name>
    <name type="synonym">Tardigrade</name>
    <dbReference type="NCBI Taxonomy" id="947166"/>
    <lineage>
        <taxon>Eukaryota</taxon>
        <taxon>Metazoa</taxon>
        <taxon>Ecdysozoa</taxon>
        <taxon>Tardigrada</taxon>
        <taxon>Eutardigrada</taxon>
        <taxon>Parachela</taxon>
        <taxon>Hypsibioidea</taxon>
        <taxon>Ramazzottiidae</taxon>
        <taxon>Ramazzottius</taxon>
    </lineage>
</organism>
<evidence type="ECO:0000259" key="7">
    <source>
        <dbReference type="PROSITE" id="PS50809"/>
    </source>
</evidence>
<evidence type="ECO:0000256" key="3">
    <source>
        <dbReference type="ARBA" id="ARBA00023125"/>
    </source>
</evidence>
<dbReference type="GO" id="GO:0007548">
    <property type="term" value="P:sex differentiation"/>
    <property type="evidence" value="ECO:0007669"/>
    <property type="project" value="TreeGrafter"/>
</dbReference>
<dbReference type="EMBL" id="BDGG01000019">
    <property type="protein sequence ID" value="GAV08893.1"/>
    <property type="molecule type" value="Genomic_DNA"/>
</dbReference>
<evidence type="ECO:0000256" key="6">
    <source>
        <dbReference type="SAM" id="MobiDB-lite"/>
    </source>
</evidence>
<dbReference type="InterPro" id="IPR001275">
    <property type="entry name" value="DM_DNA-bd"/>
</dbReference>
<keyword evidence="2 5" id="KW-0862">Zinc</keyword>
<dbReference type="OrthoDB" id="6162476at2759"/>
<reference evidence="8 9" key="1">
    <citation type="journal article" date="2016" name="Nat. Commun.">
        <title>Extremotolerant tardigrade genome and improved radiotolerance of human cultured cells by tardigrade-unique protein.</title>
        <authorList>
            <person name="Hashimoto T."/>
            <person name="Horikawa D.D."/>
            <person name="Saito Y."/>
            <person name="Kuwahara H."/>
            <person name="Kozuka-Hata H."/>
            <person name="Shin-I T."/>
            <person name="Minakuchi Y."/>
            <person name="Ohishi K."/>
            <person name="Motoyama A."/>
            <person name="Aizu T."/>
            <person name="Enomoto A."/>
            <person name="Kondo K."/>
            <person name="Tanaka S."/>
            <person name="Hara Y."/>
            <person name="Koshikawa S."/>
            <person name="Sagara H."/>
            <person name="Miura T."/>
            <person name="Yokobori S."/>
            <person name="Miyagawa K."/>
            <person name="Suzuki Y."/>
            <person name="Kubo T."/>
            <person name="Oyama M."/>
            <person name="Kohara Y."/>
            <person name="Fujiyama A."/>
            <person name="Arakawa K."/>
            <person name="Katayama T."/>
            <person name="Toyoda A."/>
            <person name="Kunieda T."/>
        </authorList>
    </citation>
    <scope>NUCLEOTIDE SEQUENCE [LARGE SCALE GENOMIC DNA]</scope>
    <source>
        <strain evidence="8 9">YOKOZUNA-1</strain>
    </source>
</reference>
<comment type="subcellular location">
    <subcellularLocation>
        <location evidence="5">Nucleus</location>
    </subcellularLocation>
</comment>
<feature type="DNA-binding region" description="DM" evidence="5">
    <location>
        <begin position="39"/>
        <end position="86"/>
    </location>
</feature>
<name>A0A1D1W7K6_RAMVA</name>
<feature type="region of interest" description="Disordered" evidence="6">
    <location>
        <begin position="1"/>
        <end position="21"/>
    </location>
</feature>
<evidence type="ECO:0000313" key="8">
    <source>
        <dbReference type="EMBL" id="GAV08893.1"/>
    </source>
</evidence>
<accession>A0A1D1W7K6</accession>
<feature type="domain" description="DM" evidence="7">
    <location>
        <begin position="39"/>
        <end position="86"/>
    </location>
</feature>
<dbReference type="Gene3D" id="4.10.1040.10">
    <property type="entry name" value="DM DNA-binding domain"/>
    <property type="match status" value="1"/>
</dbReference>
<dbReference type="InterPro" id="IPR036407">
    <property type="entry name" value="DM_DNA-bd_sf"/>
</dbReference>
<dbReference type="PANTHER" id="PTHR12322:SF53">
    <property type="entry name" value="DOUBLESEX-MAB RELATED 11E"/>
    <property type="match status" value="1"/>
</dbReference>
<dbReference type="STRING" id="947166.A0A1D1W7K6"/>
<evidence type="ECO:0000256" key="1">
    <source>
        <dbReference type="ARBA" id="ARBA00022723"/>
    </source>
</evidence>
<keyword evidence="1 5" id="KW-0479">Metal-binding</keyword>
<keyword evidence="4 5" id="KW-0539">Nucleus</keyword>
<dbReference type="PROSITE" id="PS50809">
    <property type="entry name" value="DM_2"/>
    <property type="match status" value="1"/>
</dbReference>
<dbReference type="GO" id="GO:0005634">
    <property type="term" value="C:nucleus"/>
    <property type="evidence" value="ECO:0007669"/>
    <property type="project" value="UniProtKB-SubCell"/>
</dbReference>
<dbReference type="SUPFAM" id="SSF82927">
    <property type="entry name" value="Cysteine-rich DNA binding domain, (DM domain)"/>
    <property type="match status" value="1"/>
</dbReference>